<keyword evidence="2" id="KW-1185">Reference proteome</keyword>
<dbReference type="EMBL" id="AGZD01000009">
    <property type="protein sequence ID" value="EKB53958.1"/>
    <property type="molecule type" value="Genomic_DNA"/>
</dbReference>
<dbReference type="OrthoDB" id="9776786at2"/>
<evidence type="ECO:0000313" key="1">
    <source>
        <dbReference type="EMBL" id="EKB53958.1"/>
    </source>
</evidence>
<organism evidence="1 2">
    <name type="scientific">Facklamia hominis CCUG 36813</name>
    <dbReference type="NCBI Taxonomy" id="883111"/>
    <lineage>
        <taxon>Bacteria</taxon>
        <taxon>Bacillati</taxon>
        <taxon>Bacillota</taxon>
        <taxon>Bacilli</taxon>
        <taxon>Lactobacillales</taxon>
        <taxon>Aerococcaceae</taxon>
        <taxon>Facklamia</taxon>
    </lineage>
</organism>
<dbReference type="STRING" id="883111.HMPREF9706_01394"/>
<evidence type="ECO:0000313" key="2">
    <source>
        <dbReference type="Proteomes" id="UP000004465"/>
    </source>
</evidence>
<sequence length="284" mass="32322">MDKIRLGAVISSPVIPEIWWGLSQHYKEYGIMIEMVYHDSYIPQIQKFLKNEIDITWNGPLGFNAIRYFCNDMQLNGPMRNTDFDVSSVFLVRSGSDITTISDLRGKIVGTGSFDSVESRIVPLYFLYKNGLKHEVDFKEISFNVNTSNQLYGTYNTAELNAVKALVSGDVDVAVCYENRLKNWISNGDISEEEIQILTQTPRYSHCIFAGNPNMDHDLFNRFFDATLEMVGSNSIIQKAMELENVQSWKAPDIGGFDQILNGAKLLKIFEKGEYASIEFNKKM</sequence>
<accession>K1LV86</accession>
<dbReference type="PANTHER" id="PTHR35841">
    <property type="entry name" value="PHOSPHONATES-BINDING PERIPLASMIC PROTEIN"/>
    <property type="match status" value="1"/>
</dbReference>
<evidence type="ECO:0008006" key="3">
    <source>
        <dbReference type="Google" id="ProtNLM"/>
    </source>
</evidence>
<dbReference type="AlphaFoldDB" id="K1LV86"/>
<dbReference type="Gene3D" id="3.40.190.10">
    <property type="entry name" value="Periplasmic binding protein-like II"/>
    <property type="match status" value="2"/>
</dbReference>
<proteinExistence type="predicted"/>
<dbReference type="PANTHER" id="PTHR35841:SF1">
    <property type="entry name" value="PHOSPHONATES-BINDING PERIPLASMIC PROTEIN"/>
    <property type="match status" value="1"/>
</dbReference>
<name>K1LV86_9LACT</name>
<protein>
    <recommendedName>
        <fullName evidence="3">SsuA/THI5-like domain-containing protein</fullName>
    </recommendedName>
</protein>
<dbReference type="RefSeq" id="WP_006908704.1">
    <property type="nucleotide sequence ID" value="NZ_JH932292.1"/>
</dbReference>
<dbReference type="SUPFAM" id="SSF53850">
    <property type="entry name" value="Periplasmic binding protein-like II"/>
    <property type="match status" value="1"/>
</dbReference>
<dbReference type="Proteomes" id="UP000004465">
    <property type="component" value="Unassembled WGS sequence"/>
</dbReference>
<reference evidence="1 2" key="1">
    <citation type="submission" date="2012-07" db="EMBL/GenBank/DDBJ databases">
        <title>The Genome Sequence of Facklamia hominis CCUG 36813.</title>
        <authorList>
            <consortium name="The Broad Institute Genome Sequencing Platform"/>
            <person name="Earl A."/>
            <person name="Ward D."/>
            <person name="Feldgarden M."/>
            <person name="Gevers D."/>
            <person name="Huys G."/>
            <person name="Walker B."/>
            <person name="Young S.K."/>
            <person name="Zeng Q."/>
            <person name="Gargeya S."/>
            <person name="Fitzgerald M."/>
            <person name="Haas B."/>
            <person name="Abouelleil A."/>
            <person name="Alvarado L."/>
            <person name="Arachchi H.M."/>
            <person name="Berlin A.M."/>
            <person name="Chapman S.B."/>
            <person name="Goldberg J."/>
            <person name="Griggs A."/>
            <person name="Gujja S."/>
            <person name="Hansen M."/>
            <person name="Howarth C."/>
            <person name="Imamovic A."/>
            <person name="Larimer J."/>
            <person name="McCowen C."/>
            <person name="Montmayeur A."/>
            <person name="Murphy C."/>
            <person name="Neiman D."/>
            <person name="Pearson M."/>
            <person name="Priest M."/>
            <person name="Roberts A."/>
            <person name="Saif S."/>
            <person name="Shea T."/>
            <person name="Sisk P."/>
            <person name="Sykes S."/>
            <person name="Wortman J."/>
            <person name="Nusbaum C."/>
            <person name="Birren B."/>
        </authorList>
    </citation>
    <scope>NUCLEOTIDE SEQUENCE [LARGE SCALE GENOMIC DNA]</scope>
    <source>
        <strain evidence="1 2">CCUG 36813</strain>
    </source>
</reference>
<dbReference type="HOGENOM" id="CLU_090617_0_0_9"/>
<dbReference type="PATRIC" id="fig|883111.3.peg.1406"/>
<comment type="caution">
    <text evidence="1">The sequence shown here is derived from an EMBL/GenBank/DDBJ whole genome shotgun (WGS) entry which is preliminary data.</text>
</comment>
<dbReference type="Pfam" id="PF12974">
    <property type="entry name" value="Phosphonate-bd"/>
    <property type="match status" value="1"/>
</dbReference>
<gene>
    <name evidence="1" type="ORF">HMPREF9706_01394</name>
</gene>